<evidence type="ECO:0000256" key="5">
    <source>
        <dbReference type="ARBA" id="ARBA00023295"/>
    </source>
</evidence>
<dbReference type="Proteomes" id="UP001633002">
    <property type="component" value="Unassembled WGS sequence"/>
</dbReference>
<keyword evidence="4" id="KW-0325">Glycoprotein</keyword>
<keyword evidence="3" id="KW-1015">Disulfide bond</keyword>
<keyword evidence="8" id="KW-0134">Cell wall</keyword>
<evidence type="ECO:0000256" key="3">
    <source>
        <dbReference type="ARBA" id="ARBA00023157"/>
    </source>
</evidence>
<comment type="caution">
    <text evidence="10">The sequence shown here is derived from an EMBL/GenBank/DDBJ whole genome shotgun (WGS) entry which is preliminary data.</text>
</comment>
<dbReference type="GO" id="GO:0048046">
    <property type="term" value="C:apoplast"/>
    <property type="evidence" value="ECO:0007669"/>
    <property type="project" value="UniProtKB-SubCell"/>
</dbReference>
<evidence type="ECO:0000256" key="2">
    <source>
        <dbReference type="ARBA" id="ARBA00022801"/>
    </source>
</evidence>
<comment type="PTM">
    <text evidence="8">Contains at least one intrachain disulfide bond essential for its enzymatic activity.</text>
</comment>
<dbReference type="CDD" id="cd02176">
    <property type="entry name" value="GH16_XET"/>
    <property type="match status" value="1"/>
</dbReference>
<feature type="signal peptide" evidence="8">
    <location>
        <begin position="1"/>
        <end position="34"/>
    </location>
</feature>
<keyword evidence="8" id="KW-0964">Secreted</keyword>
<dbReference type="Pfam" id="PF06955">
    <property type="entry name" value="XET_C"/>
    <property type="match status" value="1"/>
</dbReference>
<dbReference type="EMBL" id="JBJQOH010000002">
    <property type="protein sequence ID" value="KAL3696845.1"/>
    <property type="molecule type" value="Genomic_DNA"/>
</dbReference>
<keyword evidence="8" id="KW-0732">Signal</keyword>
<evidence type="ECO:0000313" key="11">
    <source>
        <dbReference type="Proteomes" id="UP001633002"/>
    </source>
</evidence>
<dbReference type="PANTHER" id="PTHR31062">
    <property type="entry name" value="XYLOGLUCAN ENDOTRANSGLUCOSYLASE/HYDROLASE PROTEIN 8-RELATED"/>
    <property type="match status" value="1"/>
</dbReference>
<dbReference type="AlphaFoldDB" id="A0ABD3I3A7"/>
<proteinExistence type="inferred from homology"/>
<keyword evidence="5 8" id="KW-0326">Glycosidase</keyword>
<comment type="function">
    <text evidence="8">Catalyzes xyloglucan endohydrolysis (XEH) and/or endotransglycosylation (XET). Cleaves and religates xyloglucan polymers, an essential constituent of the primary cell wall, and thereby participates in cell wall construction of growing tissues.</text>
</comment>
<dbReference type="PROSITE" id="PS01034">
    <property type="entry name" value="GH16_1"/>
    <property type="match status" value="1"/>
</dbReference>
<dbReference type="SUPFAM" id="SSF49899">
    <property type="entry name" value="Concanavalin A-like lectins/glucanases"/>
    <property type="match status" value="1"/>
</dbReference>
<feature type="active site" description="Nucleophile" evidence="6">
    <location>
        <position position="119"/>
    </location>
</feature>
<dbReference type="FunFam" id="2.60.120.200:FF:000025">
    <property type="entry name" value="Xyloglucan endotransglucosylase/hydrolase"/>
    <property type="match status" value="1"/>
</dbReference>
<dbReference type="GO" id="GO:0016762">
    <property type="term" value="F:xyloglucan:xyloglucosyl transferase activity"/>
    <property type="evidence" value="ECO:0007669"/>
    <property type="project" value="UniProtKB-EC"/>
</dbReference>
<keyword evidence="2 8" id="KW-0378">Hydrolase</keyword>
<reference evidence="10 11" key="1">
    <citation type="submission" date="2024-09" db="EMBL/GenBank/DDBJ databases">
        <title>Chromosome-scale assembly of Riccia sorocarpa.</title>
        <authorList>
            <person name="Paukszto L."/>
        </authorList>
    </citation>
    <scope>NUCLEOTIDE SEQUENCE [LARGE SCALE GENOMIC DNA]</scope>
    <source>
        <strain evidence="10">LP-2024</strain>
        <tissue evidence="10">Aerial parts of the thallus</tissue>
    </source>
</reference>
<evidence type="ECO:0000259" key="9">
    <source>
        <dbReference type="PROSITE" id="PS51762"/>
    </source>
</evidence>
<evidence type="ECO:0000313" key="10">
    <source>
        <dbReference type="EMBL" id="KAL3696845.1"/>
    </source>
</evidence>
<dbReference type="EC" id="2.4.1.207" evidence="8"/>
<dbReference type="GO" id="GO:0016798">
    <property type="term" value="F:hydrolase activity, acting on glycosyl bonds"/>
    <property type="evidence" value="ECO:0007669"/>
    <property type="project" value="UniProtKB-KW"/>
</dbReference>
<protein>
    <recommendedName>
        <fullName evidence="8">Xyloglucan endotransglucosylase/hydrolase</fullName>
        <ecNumber evidence="8">2.4.1.207</ecNumber>
    </recommendedName>
</protein>
<dbReference type="InterPro" id="IPR010713">
    <property type="entry name" value="XET_C"/>
</dbReference>
<sequence length="304" mass="33765">MDRAPESNIAVGCNRAWAVATVLCTVLLFTSVAGQNGPGAPGKFDDFYEVTWGPDHVTMGDGGASISLSLDQANASAFASKSKYLFGYFTTGMKLVPGNSAGTVTAYYFSSETGNVRDELDFEFLGNSSGDPYILQTNIFANGVGRREQRIFLWFDPTAEMHKYSVLWNRNQIVFYVDDYPIRVFENRESEGIAFPTSQPMGIYASIWNGDSWATQGGLVKLNWTHAPFVSTFGDFEIQGCDAVNTVNCASSNGWWAGAEYQNMNAADNTKLKWVQQHYMVYDYCYDQSRYTTPPLDCTRKGVK</sequence>
<gene>
    <name evidence="10" type="ORF">R1sor_010921</name>
</gene>
<organism evidence="10 11">
    <name type="scientific">Riccia sorocarpa</name>
    <dbReference type="NCBI Taxonomy" id="122646"/>
    <lineage>
        <taxon>Eukaryota</taxon>
        <taxon>Viridiplantae</taxon>
        <taxon>Streptophyta</taxon>
        <taxon>Embryophyta</taxon>
        <taxon>Marchantiophyta</taxon>
        <taxon>Marchantiopsida</taxon>
        <taxon>Marchantiidae</taxon>
        <taxon>Marchantiales</taxon>
        <taxon>Ricciaceae</taxon>
        <taxon>Riccia</taxon>
    </lineage>
</organism>
<dbReference type="InterPro" id="IPR016455">
    <property type="entry name" value="XTH"/>
</dbReference>
<keyword evidence="8" id="KW-0961">Cell wall biogenesis/degradation</keyword>
<dbReference type="InterPro" id="IPR013320">
    <property type="entry name" value="ConA-like_dom_sf"/>
</dbReference>
<keyword evidence="1 8" id="KW-0808">Transferase</keyword>
<keyword evidence="8" id="KW-0052">Apoplast</keyword>
<dbReference type="GO" id="GO:0071555">
    <property type="term" value="P:cell wall organization"/>
    <property type="evidence" value="ECO:0007669"/>
    <property type="project" value="UniProtKB-KW"/>
</dbReference>
<dbReference type="PIRSF" id="PIRSF005604">
    <property type="entry name" value="XET"/>
    <property type="match status" value="1"/>
</dbReference>
<keyword evidence="11" id="KW-1185">Reference proteome</keyword>
<feature type="glycosylation site" description="N-linked (GlcNAc...) asparagine" evidence="7">
    <location>
        <position position="127"/>
    </location>
</feature>
<comment type="similarity">
    <text evidence="8">Belongs to the glycosyl hydrolase 16 family.</text>
</comment>
<comment type="subcellular location">
    <subcellularLocation>
        <location evidence="8">Secreted</location>
        <location evidence="8">Cell wall</location>
    </subcellularLocation>
    <subcellularLocation>
        <location evidence="8">Secreted</location>
        <location evidence="8">Extracellular space</location>
        <location evidence="8">Apoplast</location>
    </subcellularLocation>
</comment>
<feature type="domain" description="GH16" evidence="9">
    <location>
        <begin position="33"/>
        <end position="233"/>
    </location>
</feature>
<dbReference type="InterPro" id="IPR000757">
    <property type="entry name" value="Beta-glucanase-like"/>
</dbReference>
<evidence type="ECO:0000256" key="1">
    <source>
        <dbReference type="ARBA" id="ARBA00022679"/>
    </source>
</evidence>
<dbReference type="Gene3D" id="2.60.120.200">
    <property type="match status" value="1"/>
</dbReference>
<feature type="active site" description="Proton donor" evidence="6">
    <location>
        <position position="123"/>
    </location>
</feature>
<dbReference type="PROSITE" id="PS51762">
    <property type="entry name" value="GH16_2"/>
    <property type="match status" value="1"/>
</dbReference>
<evidence type="ECO:0000256" key="6">
    <source>
        <dbReference type="PIRSR" id="PIRSR005604-1"/>
    </source>
</evidence>
<evidence type="ECO:0000256" key="8">
    <source>
        <dbReference type="RuleBase" id="RU361120"/>
    </source>
</evidence>
<dbReference type="Pfam" id="PF00722">
    <property type="entry name" value="Glyco_hydro_16"/>
    <property type="match status" value="1"/>
</dbReference>
<dbReference type="InterPro" id="IPR044791">
    <property type="entry name" value="Beta-glucanase/XTH"/>
</dbReference>
<evidence type="ECO:0000256" key="4">
    <source>
        <dbReference type="ARBA" id="ARBA00023180"/>
    </source>
</evidence>
<accession>A0ABD3I3A7</accession>
<evidence type="ECO:0000256" key="7">
    <source>
        <dbReference type="PIRSR" id="PIRSR005604-2"/>
    </source>
</evidence>
<feature type="chain" id="PRO_5044533845" description="Xyloglucan endotransglucosylase/hydrolase" evidence="8">
    <location>
        <begin position="35"/>
        <end position="304"/>
    </location>
</feature>
<dbReference type="InterPro" id="IPR008263">
    <property type="entry name" value="GH16_AS"/>
</dbReference>
<name>A0ABD3I3A7_9MARC</name>